<dbReference type="Gene3D" id="2.115.10.20">
    <property type="entry name" value="Glycosyl hydrolase domain, family 43"/>
    <property type="match status" value="1"/>
</dbReference>
<dbReference type="SUPFAM" id="SSF75005">
    <property type="entry name" value="Arabinanase/levansucrase/invertase"/>
    <property type="match status" value="1"/>
</dbReference>
<organism evidence="3">
    <name type="scientific">marine sediment metagenome</name>
    <dbReference type="NCBI Taxonomy" id="412755"/>
    <lineage>
        <taxon>unclassified sequences</taxon>
        <taxon>metagenomes</taxon>
        <taxon>ecological metagenomes</taxon>
    </lineage>
</organism>
<dbReference type="Pfam" id="PF04041">
    <property type="entry name" value="Glyco_hydro_130"/>
    <property type="match status" value="1"/>
</dbReference>
<evidence type="ECO:0000256" key="1">
    <source>
        <dbReference type="ARBA" id="ARBA00022676"/>
    </source>
</evidence>
<keyword evidence="1" id="KW-0328">Glycosyltransferase</keyword>
<name>X0Z2S8_9ZZZZ</name>
<reference evidence="3" key="1">
    <citation type="journal article" date="2014" name="Front. Microbiol.">
        <title>High frequency of phylogenetically diverse reductive dehalogenase-homologous genes in deep subseafloor sedimentary metagenomes.</title>
        <authorList>
            <person name="Kawai M."/>
            <person name="Futagami T."/>
            <person name="Toyoda A."/>
            <person name="Takaki Y."/>
            <person name="Nishi S."/>
            <person name="Hori S."/>
            <person name="Arai W."/>
            <person name="Tsubouchi T."/>
            <person name="Morono Y."/>
            <person name="Uchiyama I."/>
            <person name="Ito T."/>
            <person name="Fujiyama A."/>
            <person name="Inagaki F."/>
            <person name="Takami H."/>
        </authorList>
    </citation>
    <scope>NUCLEOTIDE SEQUENCE</scope>
    <source>
        <strain evidence="3">Expedition CK06-06</strain>
    </source>
</reference>
<proteinExistence type="predicted"/>
<protein>
    <submittedName>
        <fullName evidence="3">Uncharacterized protein</fullName>
    </submittedName>
</protein>
<evidence type="ECO:0000256" key="2">
    <source>
        <dbReference type="ARBA" id="ARBA00022679"/>
    </source>
</evidence>
<dbReference type="PANTHER" id="PTHR34106:SF5">
    <property type="entry name" value="GLYCOSIDASE"/>
    <property type="match status" value="1"/>
</dbReference>
<dbReference type="GO" id="GO:0016757">
    <property type="term" value="F:glycosyltransferase activity"/>
    <property type="evidence" value="ECO:0007669"/>
    <property type="project" value="UniProtKB-KW"/>
</dbReference>
<comment type="caution">
    <text evidence="3">The sequence shown here is derived from an EMBL/GenBank/DDBJ whole genome shotgun (WGS) entry which is preliminary data.</text>
</comment>
<evidence type="ECO:0000313" key="3">
    <source>
        <dbReference type="EMBL" id="GAG63555.1"/>
    </source>
</evidence>
<dbReference type="PANTHER" id="PTHR34106">
    <property type="entry name" value="GLYCOSIDASE"/>
    <property type="match status" value="1"/>
</dbReference>
<accession>X0Z2S8</accession>
<gene>
    <name evidence="3" type="ORF">S01H4_00539</name>
</gene>
<dbReference type="AlphaFoldDB" id="X0Z2S8"/>
<dbReference type="EMBL" id="BART01000077">
    <property type="protein sequence ID" value="GAG63555.1"/>
    <property type="molecule type" value="Genomic_DNA"/>
</dbReference>
<dbReference type="InterPro" id="IPR023296">
    <property type="entry name" value="Glyco_hydro_beta-prop_sf"/>
</dbReference>
<sequence length="395" mass="44984">MISSFNQTIQKLGDGEIILLDSGDTIFKMDSFRDNPIVKPQDLGLVWKENDTLKIGAVFNAGAEIFQDKVILLPRCHQGYRKGKFFDEKLGIERSYLENYISEVLPLVSDDGIHFNRFHNMAIRGDGTDHQDFIYGIEDLRIIKCDCKYLLVGCGKIKPPFKGKNADRIAIYTTEDFVNISYHGLVESFDSRNAIPFSEPINGRYYILLRFHPNIHLACLEAGIEQLLNPSKYKKEWEKFYKKRSQNILLEAGYLPHEKEKIGPSVPLIKTDKGWLLIYHGVGEIENNICKEYGLSKKIKRGYSICAALLDLENPEKVLCQTRHPIYIPSAPYELYGDEQYPVDVPAVVFPVGAIVRKDKLILYAGAGDKYIILLSCNLDNLVNYLCKFCQGTPL</sequence>
<dbReference type="InterPro" id="IPR007184">
    <property type="entry name" value="Mannoside_phosphorylase"/>
</dbReference>
<keyword evidence="2" id="KW-0808">Transferase</keyword>